<keyword evidence="3" id="KW-1185">Reference proteome</keyword>
<accession>A0A2P7NT60</accession>
<evidence type="ECO:0000313" key="3">
    <source>
        <dbReference type="Proteomes" id="UP000241912"/>
    </source>
</evidence>
<reference evidence="2 3" key="1">
    <citation type="submission" date="2018-03" db="EMBL/GenBank/DDBJ databases">
        <title>Draft genome of Nitrosomonas supralitoralis APG5.</title>
        <authorList>
            <person name="Urakawa H."/>
            <person name="Lopez J.V."/>
        </authorList>
    </citation>
    <scope>NUCLEOTIDE SEQUENCE [LARGE SCALE GENOMIC DNA]</scope>
    <source>
        <strain evidence="2 3">APG5</strain>
    </source>
</reference>
<dbReference type="EMBL" id="PXXU01000040">
    <property type="protein sequence ID" value="PSJ16657.1"/>
    <property type="molecule type" value="Genomic_DNA"/>
</dbReference>
<organism evidence="2 3">
    <name type="scientific">Nitrosomonas supralitoralis</name>
    <dbReference type="NCBI Taxonomy" id="2116706"/>
    <lineage>
        <taxon>Bacteria</taxon>
        <taxon>Pseudomonadati</taxon>
        <taxon>Pseudomonadota</taxon>
        <taxon>Betaproteobacteria</taxon>
        <taxon>Nitrosomonadales</taxon>
        <taxon>Nitrosomonadaceae</taxon>
        <taxon>Nitrosomonas</taxon>
    </lineage>
</organism>
<keyword evidence="1" id="KW-0812">Transmembrane</keyword>
<feature type="transmembrane region" description="Helical" evidence="1">
    <location>
        <begin position="28"/>
        <end position="45"/>
    </location>
</feature>
<name>A0A2P7NT60_9PROT</name>
<keyword evidence="1" id="KW-1133">Transmembrane helix</keyword>
<evidence type="ECO:0000256" key="1">
    <source>
        <dbReference type="SAM" id="Phobius"/>
    </source>
</evidence>
<dbReference type="AlphaFoldDB" id="A0A2P7NT60"/>
<dbReference type="Proteomes" id="UP000241912">
    <property type="component" value="Unassembled WGS sequence"/>
</dbReference>
<proteinExistence type="predicted"/>
<sequence>MKSELIAAEKRLIFVFISKPQYIDLCKLNTSLMILLTGVIHIYLFRCYIENNLMEISDDENDYI</sequence>
<gene>
    <name evidence="2" type="ORF">C7H79_12180</name>
</gene>
<comment type="caution">
    <text evidence="2">The sequence shown here is derived from an EMBL/GenBank/DDBJ whole genome shotgun (WGS) entry which is preliminary data.</text>
</comment>
<evidence type="ECO:0000313" key="2">
    <source>
        <dbReference type="EMBL" id="PSJ16657.1"/>
    </source>
</evidence>
<keyword evidence="1" id="KW-0472">Membrane</keyword>
<protein>
    <submittedName>
        <fullName evidence="2">Uncharacterized protein</fullName>
    </submittedName>
</protein>